<dbReference type="RefSeq" id="WP_417922364.1">
    <property type="nucleotide sequence ID" value="NZ_JBHSFS010000002.1"/>
</dbReference>
<proteinExistence type="predicted"/>
<name>A0ABV9BC46_9ACTN</name>
<evidence type="ECO:0000313" key="3">
    <source>
        <dbReference type="Proteomes" id="UP001595990"/>
    </source>
</evidence>
<keyword evidence="3" id="KW-1185">Reference proteome</keyword>
<dbReference type="EMBL" id="JBHSFS010000002">
    <property type="protein sequence ID" value="MFC4512288.1"/>
    <property type="molecule type" value="Genomic_DNA"/>
</dbReference>
<evidence type="ECO:0000313" key="2">
    <source>
        <dbReference type="EMBL" id="MFC4512288.1"/>
    </source>
</evidence>
<organism evidence="2 3">
    <name type="scientific">Streptomyces ehimensis</name>
    <dbReference type="NCBI Taxonomy" id="68195"/>
    <lineage>
        <taxon>Bacteria</taxon>
        <taxon>Bacillati</taxon>
        <taxon>Actinomycetota</taxon>
        <taxon>Actinomycetes</taxon>
        <taxon>Kitasatosporales</taxon>
        <taxon>Streptomycetaceae</taxon>
        <taxon>Streptomyces</taxon>
    </lineage>
</organism>
<protein>
    <submittedName>
        <fullName evidence="2">Uncharacterized protein</fullName>
    </submittedName>
</protein>
<comment type="caution">
    <text evidence="2">The sequence shown here is derived from an EMBL/GenBank/DDBJ whole genome shotgun (WGS) entry which is preliminary data.</text>
</comment>
<dbReference type="Proteomes" id="UP001595990">
    <property type="component" value="Unassembled WGS sequence"/>
</dbReference>
<gene>
    <name evidence="2" type="ORF">ACFPEN_04985</name>
</gene>
<reference evidence="3" key="1">
    <citation type="journal article" date="2019" name="Int. J. Syst. Evol. Microbiol.">
        <title>The Global Catalogue of Microorganisms (GCM) 10K type strain sequencing project: providing services to taxonomists for standard genome sequencing and annotation.</title>
        <authorList>
            <consortium name="The Broad Institute Genomics Platform"/>
            <consortium name="The Broad Institute Genome Sequencing Center for Infectious Disease"/>
            <person name="Wu L."/>
            <person name="Ma J."/>
        </authorList>
    </citation>
    <scope>NUCLEOTIDE SEQUENCE [LARGE SCALE GENOMIC DNA]</scope>
    <source>
        <strain evidence="3">CECT 8064</strain>
    </source>
</reference>
<evidence type="ECO:0000256" key="1">
    <source>
        <dbReference type="SAM" id="MobiDB-lite"/>
    </source>
</evidence>
<feature type="region of interest" description="Disordered" evidence="1">
    <location>
        <begin position="1"/>
        <end position="23"/>
    </location>
</feature>
<accession>A0ABV9BC46</accession>
<sequence>MHDLTGHPTATPTTPTSSKKDSFAMPKTTALRIAVDGTLTELDLTEHPGQQAKALARALLDAPEVIAYIHRPSGCLAVIAGLNRARSLPNFHAGIALEDLSTEFHDAMGAVVFTGYRHNGDLVALPDDADSLIRNACPRPTN</sequence>